<dbReference type="AlphaFoldDB" id="A0A8K0K6I2"/>
<dbReference type="EMBL" id="KZ308391">
    <property type="protein sequence ID" value="KAG8228803.1"/>
    <property type="molecule type" value="Genomic_DNA"/>
</dbReference>
<gene>
    <name evidence="1" type="ORF">J437_LFUL008724</name>
</gene>
<proteinExistence type="predicted"/>
<reference evidence="1" key="1">
    <citation type="submission" date="2013-04" db="EMBL/GenBank/DDBJ databases">
        <authorList>
            <person name="Qu J."/>
            <person name="Murali S.C."/>
            <person name="Bandaranaike D."/>
            <person name="Bellair M."/>
            <person name="Blankenburg K."/>
            <person name="Chao H."/>
            <person name="Dinh H."/>
            <person name="Doddapaneni H."/>
            <person name="Downs B."/>
            <person name="Dugan-Rocha S."/>
            <person name="Elkadiri S."/>
            <person name="Gnanaolivu R.D."/>
            <person name="Hernandez B."/>
            <person name="Javaid M."/>
            <person name="Jayaseelan J.C."/>
            <person name="Lee S."/>
            <person name="Li M."/>
            <person name="Ming W."/>
            <person name="Munidasa M."/>
            <person name="Muniz J."/>
            <person name="Nguyen L."/>
            <person name="Ongeri F."/>
            <person name="Osuji N."/>
            <person name="Pu L.-L."/>
            <person name="Puazo M."/>
            <person name="Qu C."/>
            <person name="Quiroz J."/>
            <person name="Raj R."/>
            <person name="Weissenberger G."/>
            <person name="Xin Y."/>
            <person name="Zou X."/>
            <person name="Han Y."/>
            <person name="Richards S."/>
            <person name="Worley K."/>
            <person name="Muzny D."/>
            <person name="Gibbs R."/>
        </authorList>
    </citation>
    <scope>NUCLEOTIDE SEQUENCE</scope>
    <source>
        <strain evidence="1">Sampled in the wild</strain>
    </source>
</reference>
<reference evidence="1" key="2">
    <citation type="submission" date="2017-10" db="EMBL/GenBank/DDBJ databases">
        <title>Ladona fulva Genome sequencing and assembly.</title>
        <authorList>
            <person name="Murali S."/>
            <person name="Richards S."/>
            <person name="Bandaranaike D."/>
            <person name="Bellair M."/>
            <person name="Blankenburg K."/>
            <person name="Chao H."/>
            <person name="Dinh H."/>
            <person name="Doddapaneni H."/>
            <person name="Dugan-Rocha S."/>
            <person name="Elkadiri S."/>
            <person name="Gnanaolivu R."/>
            <person name="Hernandez B."/>
            <person name="Skinner E."/>
            <person name="Javaid M."/>
            <person name="Lee S."/>
            <person name="Li M."/>
            <person name="Ming W."/>
            <person name="Munidasa M."/>
            <person name="Muniz J."/>
            <person name="Nguyen L."/>
            <person name="Hughes D."/>
            <person name="Osuji N."/>
            <person name="Pu L.-L."/>
            <person name="Puazo M."/>
            <person name="Qu C."/>
            <person name="Quiroz J."/>
            <person name="Raj R."/>
            <person name="Weissenberger G."/>
            <person name="Xin Y."/>
            <person name="Zou X."/>
            <person name="Han Y."/>
            <person name="Worley K."/>
            <person name="Muzny D."/>
            <person name="Gibbs R."/>
        </authorList>
    </citation>
    <scope>NUCLEOTIDE SEQUENCE</scope>
    <source>
        <strain evidence="1">Sampled in the wild</strain>
    </source>
</reference>
<name>A0A8K0K6I2_LADFU</name>
<dbReference type="PANTHER" id="PTHR46114">
    <property type="entry name" value="APPLE DOMAIN-CONTAINING PROTEIN"/>
    <property type="match status" value="1"/>
</dbReference>
<keyword evidence="2" id="KW-1185">Reference proteome</keyword>
<organism evidence="1 2">
    <name type="scientific">Ladona fulva</name>
    <name type="common">Scarce chaser dragonfly</name>
    <name type="synonym">Libellula fulva</name>
    <dbReference type="NCBI Taxonomy" id="123851"/>
    <lineage>
        <taxon>Eukaryota</taxon>
        <taxon>Metazoa</taxon>
        <taxon>Ecdysozoa</taxon>
        <taxon>Arthropoda</taxon>
        <taxon>Hexapoda</taxon>
        <taxon>Insecta</taxon>
        <taxon>Pterygota</taxon>
        <taxon>Palaeoptera</taxon>
        <taxon>Odonata</taxon>
        <taxon>Epiprocta</taxon>
        <taxon>Anisoptera</taxon>
        <taxon>Libelluloidea</taxon>
        <taxon>Libellulidae</taxon>
        <taxon>Ladona</taxon>
    </lineage>
</organism>
<evidence type="ECO:0000313" key="2">
    <source>
        <dbReference type="Proteomes" id="UP000792457"/>
    </source>
</evidence>
<dbReference type="Proteomes" id="UP000792457">
    <property type="component" value="Unassembled WGS sequence"/>
</dbReference>
<dbReference type="OrthoDB" id="8063408at2759"/>
<protein>
    <submittedName>
        <fullName evidence="1">Uncharacterized protein</fullName>
    </submittedName>
</protein>
<sequence>MEKQEFSTNGPQRQKKVSNFLQPSDKRFFGAEEWMELFRQIRFLWRAIHSVKASTKICEACKARFGISVSDQDKLWALHFSTAHQECKIDNHRYRGENRVMKFAIKTISQEPTDHSSDRYFYMMDPSNSRAGNNAFTITFPDLNSSIVPVPYCQEFSVFASLERKPILPQPKDLNNLIRGIDLTKSNADLLTSQLKQWNLLDEIMNFTVQRKLHNNFFQLLHQLKWTMSLAQRGQPESLVTRLNLFIDRSSRSQKEVLLHNGNKYPSLPPGSLSVPQIGLQQLKDFAGCLEV</sequence>
<comment type="caution">
    <text evidence="1">The sequence shown here is derived from an EMBL/GenBank/DDBJ whole genome shotgun (WGS) entry which is preliminary data.</text>
</comment>
<accession>A0A8K0K6I2</accession>
<dbReference type="PANTHER" id="PTHR46114:SF2">
    <property type="entry name" value="CULLIN N-TERMINAL DOMAIN-CONTAINING PROTEIN"/>
    <property type="match status" value="1"/>
</dbReference>
<evidence type="ECO:0000313" key="1">
    <source>
        <dbReference type="EMBL" id="KAG8228803.1"/>
    </source>
</evidence>